<name>A0ABW7G267_9BURK</name>
<dbReference type="InterPro" id="IPR005545">
    <property type="entry name" value="YCII"/>
</dbReference>
<dbReference type="EMBL" id="JBIGIA010000002">
    <property type="protein sequence ID" value="MFG6455957.1"/>
    <property type="molecule type" value="Genomic_DNA"/>
</dbReference>
<comment type="similarity">
    <text evidence="1">Belongs to the YciI family.</text>
</comment>
<dbReference type="SUPFAM" id="SSF54909">
    <property type="entry name" value="Dimeric alpha+beta barrel"/>
    <property type="match status" value="1"/>
</dbReference>
<evidence type="ECO:0000256" key="1">
    <source>
        <dbReference type="ARBA" id="ARBA00007689"/>
    </source>
</evidence>
<dbReference type="Proteomes" id="UP001606305">
    <property type="component" value="Unassembled WGS sequence"/>
</dbReference>
<comment type="caution">
    <text evidence="3">The sequence shown here is derived from an EMBL/GenBank/DDBJ whole genome shotgun (WGS) entry which is preliminary data.</text>
</comment>
<evidence type="ECO:0000313" key="4">
    <source>
        <dbReference type="Proteomes" id="UP001606305"/>
    </source>
</evidence>
<reference evidence="3 4" key="1">
    <citation type="submission" date="2024-09" db="EMBL/GenBank/DDBJ databases">
        <title>Novel species of the genus Pelomonas and Roseateles isolated from streams.</title>
        <authorList>
            <person name="Lu H."/>
        </authorList>
    </citation>
    <scope>NUCLEOTIDE SEQUENCE [LARGE SCALE GENOMIC DNA]</scope>
    <source>
        <strain evidence="3 4">BYS96W</strain>
    </source>
</reference>
<dbReference type="PANTHER" id="PTHR35174:SF3">
    <property type="entry name" value="BLL7171 PROTEIN"/>
    <property type="match status" value="1"/>
</dbReference>
<accession>A0ABW7G267</accession>
<evidence type="ECO:0000313" key="3">
    <source>
        <dbReference type="EMBL" id="MFG6455957.1"/>
    </source>
</evidence>
<protein>
    <submittedName>
        <fullName evidence="3">YciI family protein</fullName>
    </submittedName>
</protein>
<dbReference type="RefSeq" id="WP_394486641.1">
    <property type="nucleotide sequence ID" value="NZ_JBIGIA010000002.1"/>
</dbReference>
<dbReference type="PANTHER" id="PTHR35174">
    <property type="entry name" value="BLL7171 PROTEIN-RELATED"/>
    <property type="match status" value="1"/>
</dbReference>
<organism evidence="3 4">
    <name type="scientific">Pelomonas nitida</name>
    <dbReference type="NCBI Taxonomy" id="3299027"/>
    <lineage>
        <taxon>Bacteria</taxon>
        <taxon>Pseudomonadati</taxon>
        <taxon>Pseudomonadota</taxon>
        <taxon>Betaproteobacteria</taxon>
        <taxon>Burkholderiales</taxon>
        <taxon>Sphaerotilaceae</taxon>
        <taxon>Roseateles</taxon>
    </lineage>
</organism>
<dbReference type="Pfam" id="PF03795">
    <property type="entry name" value="YCII"/>
    <property type="match status" value="1"/>
</dbReference>
<keyword evidence="4" id="KW-1185">Reference proteome</keyword>
<dbReference type="Gene3D" id="3.30.70.1060">
    <property type="entry name" value="Dimeric alpha+beta barrel"/>
    <property type="match status" value="1"/>
</dbReference>
<sequence length="117" mass="12705">MHYTIQIHETAEGFAARTDPERQAAYWAGTMAYLQALKEAGIFIGGAGLQPPATATTLRRAKGELVLHDGPVADTKELLGGLFIVDLPDLDAAIQWAARFPDREGVVVEVRPNLLHD</sequence>
<dbReference type="InterPro" id="IPR011008">
    <property type="entry name" value="Dimeric_a/b-barrel"/>
</dbReference>
<feature type="domain" description="YCII-related" evidence="2">
    <location>
        <begin position="14"/>
        <end position="110"/>
    </location>
</feature>
<evidence type="ECO:0000259" key="2">
    <source>
        <dbReference type="Pfam" id="PF03795"/>
    </source>
</evidence>
<proteinExistence type="inferred from homology"/>
<gene>
    <name evidence="3" type="ORF">ACG00X_03850</name>
</gene>